<evidence type="ECO:0000256" key="1">
    <source>
        <dbReference type="ARBA" id="ARBA00004123"/>
    </source>
</evidence>
<dbReference type="OrthoDB" id="66982at2759"/>
<comment type="subcellular location">
    <subcellularLocation>
        <location evidence="1">Nucleus</location>
    </subcellularLocation>
</comment>
<dbReference type="EMBL" id="CCYD01001864">
    <property type="protein sequence ID" value="CEG45942.1"/>
    <property type="molecule type" value="Genomic_DNA"/>
</dbReference>
<evidence type="ECO:0000256" key="5">
    <source>
        <dbReference type="SAM" id="MobiDB-lite"/>
    </source>
</evidence>
<keyword evidence="2" id="KW-0805">Transcription regulation</keyword>
<dbReference type="InterPro" id="IPR003195">
    <property type="entry name" value="TFIID_TAF13"/>
</dbReference>
<feature type="region of interest" description="Disordered" evidence="5">
    <location>
        <begin position="63"/>
        <end position="95"/>
    </location>
</feature>
<dbReference type="OMA" id="EAMYYGR"/>
<proteinExistence type="predicted"/>
<feature type="compositionally biased region" description="Basic and acidic residues" evidence="5">
    <location>
        <begin position="84"/>
        <end position="94"/>
    </location>
</feature>
<dbReference type="PANTHER" id="PTHR11380:SF5">
    <property type="entry name" value="TRANSCRIPTION INITIATION FACTOR TFIID SUBUNIT 13"/>
    <property type="match status" value="1"/>
</dbReference>
<dbReference type="GeneID" id="36397329"/>
<dbReference type="AlphaFoldDB" id="A0A0P1AUT6"/>
<evidence type="ECO:0000313" key="6">
    <source>
        <dbReference type="EMBL" id="CEG45942.1"/>
    </source>
</evidence>
<feature type="compositionally biased region" description="Basic and acidic residues" evidence="5">
    <location>
        <begin position="63"/>
        <end position="75"/>
    </location>
</feature>
<keyword evidence="6" id="KW-0648">Protein biosynthesis</keyword>
<feature type="compositionally biased region" description="Basic and acidic residues" evidence="5">
    <location>
        <begin position="422"/>
        <end position="461"/>
    </location>
</feature>
<dbReference type="GO" id="GO:0006366">
    <property type="term" value="P:transcription by RNA polymerase II"/>
    <property type="evidence" value="ECO:0007669"/>
    <property type="project" value="InterPro"/>
</dbReference>
<organism evidence="6 7">
    <name type="scientific">Plasmopara halstedii</name>
    <name type="common">Downy mildew of sunflower</name>
    <dbReference type="NCBI Taxonomy" id="4781"/>
    <lineage>
        <taxon>Eukaryota</taxon>
        <taxon>Sar</taxon>
        <taxon>Stramenopiles</taxon>
        <taxon>Oomycota</taxon>
        <taxon>Peronosporomycetes</taxon>
        <taxon>Peronosporales</taxon>
        <taxon>Peronosporaceae</taxon>
        <taxon>Plasmopara</taxon>
    </lineage>
</organism>
<dbReference type="Proteomes" id="UP000054928">
    <property type="component" value="Unassembled WGS sequence"/>
</dbReference>
<protein>
    <submittedName>
        <fullName evidence="6">Transcription initiation factor IID, 18kDa subunit</fullName>
    </submittedName>
</protein>
<evidence type="ECO:0000256" key="4">
    <source>
        <dbReference type="ARBA" id="ARBA00023242"/>
    </source>
</evidence>
<evidence type="ECO:0000256" key="3">
    <source>
        <dbReference type="ARBA" id="ARBA00023163"/>
    </source>
</evidence>
<accession>A0A0P1AUT6</accession>
<reference evidence="7" key="1">
    <citation type="submission" date="2014-09" db="EMBL/GenBank/DDBJ databases">
        <authorList>
            <person name="Sharma Rahul"/>
            <person name="Thines Marco"/>
        </authorList>
    </citation>
    <scope>NUCLEOTIDE SEQUENCE [LARGE SCALE GENOMIC DNA]</scope>
</reference>
<evidence type="ECO:0000313" key="7">
    <source>
        <dbReference type="Proteomes" id="UP000054928"/>
    </source>
</evidence>
<dbReference type="GO" id="GO:0003743">
    <property type="term" value="F:translation initiation factor activity"/>
    <property type="evidence" value="ECO:0007669"/>
    <property type="project" value="UniProtKB-KW"/>
</dbReference>
<keyword evidence="4" id="KW-0539">Nucleus</keyword>
<keyword evidence="6" id="KW-0396">Initiation factor</keyword>
<evidence type="ECO:0000256" key="2">
    <source>
        <dbReference type="ARBA" id="ARBA00023015"/>
    </source>
</evidence>
<dbReference type="GO" id="GO:0005634">
    <property type="term" value="C:nucleus"/>
    <property type="evidence" value="ECO:0007669"/>
    <property type="project" value="UniProtKB-SubCell"/>
</dbReference>
<name>A0A0P1AUT6_PLAHL</name>
<dbReference type="PANTHER" id="PTHR11380">
    <property type="entry name" value="TRANSCRIPTION INITIATION FACTOR TFIID/SUPT3-RELATED"/>
    <property type="match status" value="1"/>
</dbReference>
<sequence length="485" mass="55560">MSTPAEADISDEYGLKDLAYLPLLEQVHRLFHAIEQKYPYKETNAWKTLPLEQKKRMLNYIREKRNVPQSSDRESNSNADTEDETKREDKKGRVDTVSAVKSDPYLRMLQQRTIRPAGPQIDNGGALPTHPNSAYVAPAQVPHYSKVTPNYKPRWQVAEGEFFEEICVCGVKHGTDKISKKSSLVLHTISAMMSTFGDTTQSCLTTVEEVKALVGDYMRQFLGLVEPEVFEASSCLRRLVELFKTEAIYYGRWRDFRGETKHEEIELEDVEEEELADELDLFAVSETDNVFNEAFLERIHFADERTKKMEWSIYDMFARGRKLNFMNNKAQLFREWLGLGKISRASLEFLNFVAYHNIGRLVELAIKNRTGGELKQLETPLLKDDIESVALAFLPAQPLPKLIDRPSATRTRRVGILGANSKSDHMDAKPRGKSKANESKTEDPRKVKKDSVESERAETIKPKIVPSIVSTRPTRLRKLRKFELT</sequence>
<keyword evidence="7" id="KW-1185">Reference proteome</keyword>
<feature type="region of interest" description="Disordered" evidence="5">
    <location>
        <begin position="416"/>
        <end position="471"/>
    </location>
</feature>
<keyword evidence="3" id="KW-0804">Transcription</keyword>
<dbReference type="RefSeq" id="XP_024582311.1">
    <property type="nucleotide sequence ID" value="XM_024716742.1"/>
</dbReference>